<evidence type="ECO:0000313" key="2">
    <source>
        <dbReference type="EMBL" id="MCD7452755.1"/>
    </source>
</evidence>
<feature type="region of interest" description="Disordered" evidence="1">
    <location>
        <begin position="16"/>
        <end position="39"/>
    </location>
</feature>
<evidence type="ECO:0000256" key="1">
    <source>
        <dbReference type="SAM" id="MobiDB-lite"/>
    </source>
</evidence>
<gene>
    <name evidence="2" type="ORF">HAX54_018057</name>
</gene>
<keyword evidence="3" id="KW-1185">Reference proteome</keyword>
<reference evidence="2 3" key="1">
    <citation type="journal article" date="2021" name="BMC Genomics">
        <title>Datura genome reveals duplications of psychoactive alkaloid biosynthetic genes and high mutation rate following tissue culture.</title>
        <authorList>
            <person name="Rajewski A."/>
            <person name="Carter-House D."/>
            <person name="Stajich J."/>
            <person name="Litt A."/>
        </authorList>
    </citation>
    <scope>NUCLEOTIDE SEQUENCE [LARGE SCALE GENOMIC DNA]</scope>
    <source>
        <strain evidence="2">AR-01</strain>
    </source>
</reference>
<organism evidence="2 3">
    <name type="scientific">Datura stramonium</name>
    <name type="common">Jimsonweed</name>
    <name type="synonym">Common thornapple</name>
    <dbReference type="NCBI Taxonomy" id="4076"/>
    <lineage>
        <taxon>Eukaryota</taxon>
        <taxon>Viridiplantae</taxon>
        <taxon>Streptophyta</taxon>
        <taxon>Embryophyta</taxon>
        <taxon>Tracheophyta</taxon>
        <taxon>Spermatophyta</taxon>
        <taxon>Magnoliopsida</taxon>
        <taxon>eudicotyledons</taxon>
        <taxon>Gunneridae</taxon>
        <taxon>Pentapetalae</taxon>
        <taxon>asterids</taxon>
        <taxon>lamiids</taxon>
        <taxon>Solanales</taxon>
        <taxon>Solanaceae</taxon>
        <taxon>Solanoideae</taxon>
        <taxon>Datureae</taxon>
        <taxon>Datura</taxon>
    </lineage>
</organism>
<name>A0ABS8S0Y7_DATST</name>
<accession>A0ABS8S0Y7</accession>
<comment type="caution">
    <text evidence="2">The sequence shown here is derived from an EMBL/GenBank/DDBJ whole genome shotgun (WGS) entry which is preliminary data.</text>
</comment>
<proteinExistence type="predicted"/>
<sequence length="131" mass="14785">MTPVYVVAQQPFTTPIPTMPHSEVDPYEEMEREAGPKVDENMEREIRNLKEAFKSIQVHKGYAGLEYEDLCVHPDIELPAGYKNGFEPGRGLRVNLNGIMESIQLPGQKYTFGLGYEPTPEEVSLASLKKM</sequence>
<evidence type="ECO:0000313" key="3">
    <source>
        <dbReference type="Proteomes" id="UP000823775"/>
    </source>
</evidence>
<dbReference type="EMBL" id="JACEIK010000222">
    <property type="protein sequence ID" value="MCD7452755.1"/>
    <property type="molecule type" value="Genomic_DNA"/>
</dbReference>
<dbReference type="Proteomes" id="UP000823775">
    <property type="component" value="Unassembled WGS sequence"/>
</dbReference>
<protein>
    <submittedName>
        <fullName evidence="2">Uncharacterized protein</fullName>
    </submittedName>
</protein>